<comment type="caution">
    <text evidence="1">The sequence shown here is derived from an EMBL/GenBank/DDBJ whole genome shotgun (WGS) entry which is preliminary data.</text>
</comment>
<organism evidence="1 2">
    <name type="scientific">Bauhinia variegata</name>
    <name type="common">Purple orchid tree</name>
    <name type="synonym">Phanera variegata</name>
    <dbReference type="NCBI Taxonomy" id="167791"/>
    <lineage>
        <taxon>Eukaryota</taxon>
        <taxon>Viridiplantae</taxon>
        <taxon>Streptophyta</taxon>
        <taxon>Embryophyta</taxon>
        <taxon>Tracheophyta</taxon>
        <taxon>Spermatophyta</taxon>
        <taxon>Magnoliopsida</taxon>
        <taxon>eudicotyledons</taxon>
        <taxon>Gunneridae</taxon>
        <taxon>Pentapetalae</taxon>
        <taxon>rosids</taxon>
        <taxon>fabids</taxon>
        <taxon>Fabales</taxon>
        <taxon>Fabaceae</taxon>
        <taxon>Cercidoideae</taxon>
        <taxon>Cercideae</taxon>
        <taxon>Bauhiniinae</taxon>
        <taxon>Bauhinia</taxon>
    </lineage>
</organism>
<protein>
    <submittedName>
        <fullName evidence="1">Uncharacterized protein</fullName>
    </submittedName>
</protein>
<proteinExistence type="predicted"/>
<gene>
    <name evidence="1" type="ORF">L6164_008857</name>
</gene>
<keyword evidence="2" id="KW-1185">Reference proteome</keyword>
<evidence type="ECO:0000313" key="1">
    <source>
        <dbReference type="EMBL" id="KAI4348096.1"/>
    </source>
</evidence>
<accession>A0ACB9PI24</accession>
<evidence type="ECO:0000313" key="2">
    <source>
        <dbReference type="Proteomes" id="UP000828941"/>
    </source>
</evidence>
<dbReference type="EMBL" id="CM039429">
    <property type="protein sequence ID" value="KAI4348096.1"/>
    <property type="molecule type" value="Genomic_DNA"/>
</dbReference>
<dbReference type="Proteomes" id="UP000828941">
    <property type="component" value="Chromosome 4"/>
</dbReference>
<sequence>MASSNSRNSGLRRRSSSSASSAKPQSIVTDQTHTKKNSCSNLVSVTVDGILLNVYDTPMTESILLDAQITLIDTPANSTTTPVGENAGQDMEYDDVKMAVPSNERLSSGVFAFDYIPSSPFPSLDKVEASVIGFGNGVEGVGTGGGGGRRKRWRPVLEQLDKAAQQRQKRMIKNRESAARSRKRKQAHEVELETLVVRLREENEQLMKEKVMLFAQLTWLMVLQLMEKVIPVVEKRRLPQGLRRVRSSQW</sequence>
<name>A0ACB9PI24_BAUVA</name>
<reference evidence="1 2" key="1">
    <citation type="journal article" date="2022" name="DNA Res.">
        <title>Chromosomal-level genome assembly of the orchid tree Bauhinia variegata (Leguminosae; Cercidoideae) supports the allotetraploid origin hypothesis of Bauhinia.</title>
        <authorList>
            <person name="Zhong Y."/>
            <person name="Chen Y."/>
            <person name="Zheng D."/>
            <person name="Pang J."/>
            <person name="Liu Y."/>
            <person name="Luo S."/>
            <person name="Meng S."/>
            <person name="Qian L."/>
            <person name="Wei D."/>
            <person name="Dai S."/>
            <person name="Zhou R."/>
        </authorList>
    </citation>
    <scope>NUCLEOTIDE SEQUENCE [LARGE SCALE GENOMIC DNA]</scope>
    <source>
        <strain evidence="1">BV-YZ2020</strain>
    </source>
</reference>